<proteinExistence type="predicted"/>
<organism evidence="1 2">
    <name type="scientific">Maribacter chungangensis</name>
    <dbReference type="NCBI Taxonomy" id="1069117"/>
    <lineage>
        <taxon>Bacteria</taxon>
        <taxon>Pseudomonadati</taxon>
        <taxon>Bacteroidota</taxon>
        <taxon>Flavobacteriia</taxon>
        <taxon>Flavobacteriales</taxon>
        <taxon>Flavobacteriaceae</taxon>
        <taxon>Maribacter</taxon>
    </lineage>
</organism>
<comment type="caution">
    <text evidence="1">The sequence shown here is derived from an EMBL/GenBank/DDBJ whole genome shotgun (WGS) entry which is preliminary data.</text>
</comment>
<keyword evidence="2" id="KW-1185">Reference proteome</keyword>
<dbReference type="RefSeq" id="WP_379936028.1">
    <property type="nucleotide sequence ID" value="NZ_JBHTHY010000014.1"/>
</dbReference>
<protein>
    <submittedName>
        <fullName evidence="1">Uncharacterized protein</fullName>
    </submittedName>
</protein>
<name>A0ABW3B9W6_9FLAO</name>
<gene>
    <name evidence="1" type="ORF">ACFQZJ_16740</name>
</gene>
<reference evidence="2" key="1">
    <citation type="journal article" date="2019" name="Int. J. Syst. Evol. Microbiol.">
        <title>The Global Catalogue of Microorganisms (GCM) 10K type strain sequencing project: providing services to taxonomists for standard genome sequencing and annotation.</title>
        <authorList>
            <consortium name="The Broad Institute Genomics Platform"/>
            <consortium name="The Broad Institute Genome Sequencing Center for Infectious Disease"/>
            <person name="Wu L."/>
            <person name="Ma J."/>
        </authorList>
    </citation>
    <scope>NUCLEOTIDE SEQUENCE [LARGE SCALE GENOMIC DNA]</scope>
    <source>
        <strain evidence="2">CCUG 61948</strain>
    </source>
</reference>
<accession>A0ABW3B9W6</accession>
<evidence type="ECO:0000313" key="1">
    <source>
        <dbReference type="EMBL" id="MFD0799124.1"/>
    </source>
</evidence>
<dbReference type="EMBL" id="JBHTHY010000014">
    <property type="protein sequence ID" value="MFD0799124.1"/>
    <property type="molecule type" value="Genomic_DNA"/>
</dbReference>
<evidence type="ECO:0000313" key="2">
    <source>
        <dbReference type="Proteomes" id="UP001597012"/>
    </source>
</evidence>
<dbReference type="Proteomes" id="UP001597012">
    <property type="component" value="Unassembled WGS sequence"/>
</dbReference>
<sequence length="43" mass="4878">MNNSQQIIDQLIFSIYLGTVRDMPGTLQTAFWTSKGSITRTSR</sequence>